<dbReference type="InterPro" id="IPR025669">
    <property type="entry name" value="AAA_dom"/>
</dbReference>
<dbReference type="RefSeq" id="WP_244740277.1">
    <property type="nucleotide sequence ID" value="NZ_CP095071.1"/>
</dbReference>
<keyword evidence="3" id="KW-1185">Reference proteome</keyword>
<dbReference type="PANTHER" id="PTHR13696">
    <property type="entry name" value="P-LOOP CONTAINING NUCLEOSIDE TRIPHOSPHATE HYDROLASE"/>
    <property type="match status" value="1"/>
</dbReference>
<organism evidence="2 3">
    <name type="scientific">Gracilibacillus salinarum</name>
    <dbReference type="NCBI Taxonomy" id="2932255"/>
    <lineage>
        <taxon>Bacteria</taxon>
        <taxon>Bacillati</taxon>
        <taxon>Bacillota</taxon>
        <taxon>Bacilli</taxon>
        <taxon>Bacillales</taxon>
        <taxon>Bacillaceae</taxon>
        <taxon>Gracilibacillus</taxon>
    </lineage>
</organism>
<protein>
    <submittedName>
        <fullName evidence="2">ParA family protein</fullName>
    </submittedName>
</protein>
<accession>A0ABY4GGT5</accession>
<proteinExistence type="predicted"/>
<dbReference type="SUPFAM" id="SSF52540">
    <property type="entry name" value="P-loop containing nucleoside triphosphate hydrolases"/>
    <property type="match status" value="1"/>
</dbReference>
<dbReference type="Proteomes" id="UP000831537">
    <property type="component" value="Chromosome"/>
</dbReference>
<feature type="domain" description="AAA" evidence="1">
    <location>
        <begin position="3"/>
        <end position="201"/>
    </location>
</feature>
<dbReference type="PANTHER" id="PTHR13696:SF52">
    <property type="entry name" value="PARA FAMILY PROTEIN CT_582"/>
    <property type="match status" value="1"/>
</dbReference>
<dbReference type="InterPro" id="IPR027417">
    <property type="entry name" value="P-loop_NTPase"/>
</dbReference>
<sequence>MSTVIATINLKGGVAKTTTTVGLAEVLSATYQKRVLVIDLDPQTNATTMLIGEEKWQELNEQEYTLARLFQDAIEPEENRFNLEKTVQQHASNVKEVTSLSLLPSSLDLIDTQDELANVPKGPFYSDNPVDVLKKAIRPIMDQYDYILIDCPPNLGIITLNGLRIADGYLIPTIPDVLSTYGIPQIISRIRSFSETIGEEIEPLGIVITKFRHQSTMHKQTIQQLKREKDARLFDTIFPENNQIASAAEYHYFATLRQKWGYQGQYDQFCLLAREILARYEA</sequence>
<evidence type="ECO:0000259" key="1">
    <source>
        <dbReference type="Pfam" id="PF13614"/>
    </source>
</evidence>
<dbReference type="Gene3D" id="3.40.50.300">
    <property type="entry name" value="P-loop containing nucleotide triphosphate hydrolases"/>
    <property type="match status" value="1"/>
</dbReference>
<name>A0ABY4GGT5_9BACI</name>
<dbReference type="Pfam" id="PF13614">
    <property type="entry name" value="AAA_31"/>
    <property type="match status" value="1"/>
</dbReference>
<dbReference type="EMBL" id="CP095071">
    <property type="protein sequence ID" value="UOQ83409.1"/>
    <property type="molecule type" value="Genomic_DNA"/>
</dbReference>
<dbReference type="InterPro" id="IPR050678">
    <property type="entry name" value="DNA_Partitioning_ATPase"/>
</dbReference>
<dbReference type="CDD" id="cd02042">
    <property type="entry name" value="ParAB_family"/>
    <property type="match status" value="1"/>
</dbReference>
<reference evidence="2 3" key="1">
    <citation type="submission" date="2022-04" db="EMBL/GenBank/DDBJ databases">
        <title>Gracilibacillus sp. isolated from saltern.</title>
        <authorList>
            <person name="Won M."/>
            <person name="Lee C.-M."/>
            <person name="Woen H.-Y."/>
            <person name="Kwon S.-W."/>
        </authorList>
    </citation>
    <scope>NUCLEOTIDE SEQUENCE [LARGE SCALE GENOMIC DNA]</scope>
    <source>
        <strain evidence="2 3">SSPM10-3</strain>
    </source>
</reference>
<evidence type="ECO:0000313" key="3">
    <source>
        <dbReference type="Proteomes" id="UP000831537"/>
    </source>
</evidence>
<gene>
    <name evidence="2" type="ORF">MUN87_11610</name>
</gene>
<evidence type="ECO:0000313" key="2">
    <source>
        <dbReference type="EMBL" id="UOQ83409.1"/>
    </source>
</evidence>